<dbReference type="RefSeq" id="YP_009834367.1">
    <property type="nucleotide sequence ID" value="NC_048673.1"/>
</dbReference>
<keyword evidence="2" id="KW-1185">Reference proteome</keyword>
<evidence type="ECO:0000313" key="1">
    <source>
        <dbReference type="EMBL" id="ASU00485.1"/>
    </source>
</evidence>
<dbReference type="Gene3D" id="2.20.28.160">
    <property type="match status" value="1"/>
</dbReference>
<name>A0A223LEN3_9CAUD</name>
<organism evidence="1 2">
    <name type="scientific">Aeromonas phage AS-zj</name>
    <dbReference type="NCBI Taxonomy" id="2024208"/>
    <lineage>
        <taxon>Viruses</taxon>
        <taxon>Duplodnaviria</taxon>
        <taxon>Heunggongvirae</taxon>
        <taxon>Uroviricota</taxon>
        <taxon>Caudoviricetes</taxon>
        <taxon>Pantevenvirales</taxon>
        <taxon>Straboviridae</taxon>
        <taxon>Emmerichvirinae</taxon>
        <taxon>Ceceduovirus</taxon>
        <taxon>Ceceduovirus aszj</taxon>
    </lineage>
</organism>
<protein>
    <submittedName>
        <fullName evidence="1">Uncharacterized protein</fullName>
    </submittedName>
</protein>
<dbReference type="KEGG" id="vg:55604434"/>
<dbReference type="EMBL" id="MF448340">
    <property type="protein sequence ID" value="ASU00485.1"/>
    <property type="molecule type" value="Genomic_DNA"/>
</dbReference>
<dbReference type="GeneID" id="55604434"/>
<reference evidence="1 2" key="1">
    <citation type="submission" date="2017-07" db="EMBL/GenBank/DDBJ databases">
        <title>In vitro design and evaluation of phage cocktails against multidrug-resistant Aeromonas salmonicida.</title>
        <authorList>
            <person name="Chen L."/>
            <person name="Yuan S."/>
            <person name="Ma Y."/>
        </authorList>
    </citation>
    <scope>NUCLEOTIDE SEQUENCE [LARGE SCALE GENOMIC DNA]</scope>
</reference>
<proteinExistence type="predicted"/>
<sequence>MKVTEIGVKLCGVYVVCPHCNKELDGWYVDPRGQTTTCDFCDKEFEIHSDADLELL</sequence>
<accession>A0A223LEN3</accession>
<evidence type="ECO:0000313" key="2">
    <source>
        <dbReference type="Proteomes" id="UP000226092"/>
    </source>
</evidence>
<dbReference type="Proteomes" id="UP000226092">
    <property type="component" value="Segment"/>
</dbReference>